<protein>
    <submittedName>
        <fullName evidence="1">Uncharacterized protein</fullName>
    </submittedName>
</protein>
<organism evidence="1">
    <name type="scientific">Anguilla anguilla</name>
    <name type="common">European freshwater eel</name>
    <name type="synonym">Muraena anguilla</name>
    <dbReference type="NCBI Taxonomy" id="7936"/>
    <lineage>
        <taxon>Eukaryota</taxon>
        <taxon>Metazoa</taxon>
        <taxon>Chordata</taxon>
        <taxon>Craniata</taxon>
        <taxon>Vertebrata</taxon>
        <taxon>Euteleostomi</taxon>
        <taxon>Actinopterygii</taxon>
        <taxon>Neopterygii</taxon>
        <taxon>Teleostei</taxon>
        <taxon>Anguilliformes</taxon>
        <taxon>Anguillidae</taxon>
        <taxon>Anguilla</taxon>
    </lineage>
</organism>
<dbReference type="EMBL" id="GBXM01050167">
    <property type="protein sequence ID" value="JAH58410.1"/>
    <property type="molecule type" value="Transcribed_RNA"/>
</dbReference>
<reference evidence="1" key="2">
    <citation type="journal article" date="2015" name="Fish Shellfish Immunol.">
        <title>Early steps in the European eel (Anguilla anguilla)-Vibrio vulnificus interaction in the gills: Role of the RtxA13 toxin.</title>
        <authorList>
            <person name="Callol A."/>
            <person name="Pajuelo D."/>
            <person name="Ebbesson L."/>
            <person name="Teles M."/>
            <person name="MacKenzie S."/>
            <person name="Amaro C."/>
        </authorList>
    </citation>
    <scope>NUCLEOTIDE SEQUENCE</scope>
</reference>
<accession>A0A0E9TZQ8</accession>
<reference evidence="1" key="1">
    <citation type="submission" date="2014-11" db="EMBL/GenBank/DDBJ databases">
        <authorList>
            <person name="Amaro Gonzalez C."/>
        </authorList>
    </citation>
    <scope>NUCLEOTIDE SEQUENCE</scope>
</reference>
<proteinExistence type="predicted"/>
<sequence>MLTFRSRYRYEYPY</sequence>
<name>A0A0E9TZQ8_ANGAN</name>
<evidence type="ECO:0000313" key="1">
    <source>
        <dbReference type="EMBL" id="JAH58410.1"/>
    </source>
</evidence>